<comment type="caution">
    <text evidence="1">The sequence shown here is derived from an EMBL/GenBank/DDBJ whole genome shotgun (WGS) entry which is preliminary data.</text>
</comment>
<reference evidence="1 2" key="1">
    <citation type="submission" date="2024-09" db="EMBL/GenBank/DDBJ databases">
        <authorList>
            <person name="Sun Q."/>
            <person name="Mori K."/>
        </authorList>
    </citation>
    <scope>NUCLEOTIDE SEQUENCE [LARGE SCALE GENOMIC DNA]</scope>
    <source>
        <strain evidence="1 2">CCM 8626</strain>
    </source>
</reference>
<gene>
    <name evidence="1" type="ORF">ACFFJ3_20460</name>
</gene>
<keyword evidence="2" id="KW-1185">Reference proteome</keyword>
<name>A0ABV6EIM7_9GAMM</name>
<protein>
    <submittedName>
        <fullName evidence="1">Uncharacterized protein</fullName>
    </submittedName>
</protein>
<dbReference type="RefSeq" id="WP_380678921.1">
    <property type="nucleotide sequence ID" value="NZ_CP173186.1"/>
</dbReference>
<organism evidence="1 2">
    <name type="scientific">Serratia aquatilis</name>
    <dbReference type="NCBI Taxonomy" id="1737515"/>
    <lineage>
        <taxon>Bacteria</taxon>
        <taxon>Pseudomonadati</taxon>
        <taxon>Pseudomonadota</taxon>
        <taxon>Gammaproteobacteria</taxon>
        <taxon>Enterobacterales</taxon>
        <taxon>Yersiniaceae</taxon>
        <taxon>Serratia</taxon>
    </lineage>
</organism>
<sequence length="129" mass="14795">MNIKLGIPAKIWNGIEFSNYAKIAQEVLSNSSDMRRWIALYALFNISDEIKNSVDTYGFITESKDFKYCVVDFEIPKKEIEFNDGLDSDNAVNLKCLTANTEEELSLIFKQEGINPALFVPPWRCDYPI</sequence>
<dbReference type="Proteomes" id="UP001589792">
    <property type="component" value="Unassembled WGS sequence"/>
</dbReference>
<proteinExistence type="predicted"/>
<evidence type="ECO:0000313" key="1">
    <source>
        <dbReference type="EMBL" id="MFC0228838.1"/>
    </source>
</evidence>
<evidence type="ECO:0000313" key="2">
    <source>
        <dbReference type="Proteomes" id="UP001589792"/>
    </source>
</evidence>
<dbReference type="EMBL" id="JBHLXG010000026">
    <property type="protein sequence ID" value="MFC0228838.1"/>
    <property type="molecule type" value="Genomic_DNA"/>
</dbReference>
<accession>A0ABV6EIM7</accession>